<reference evidence="8 9" key="1">
    <citation type="submission" date="2012-06" db="EMBL/GenBank/DDBJ databases">
        <title>The complete chromosome of genome of Turneriella parva DSM 21527.</title>
        <authorList>
            <consortium name="US DOE Joint Genome Institute (JGI-PGF)"/>
            <person name="Lucas S."/>
            <person name="Han J."/>
            <person name="Lapidus A."/>
            <person name="Bruce D."/>
            <person name="Goodwin L."/>
            <person name="Pitluck S."/>
            <person name="Peters L."/>
            <person name="Kyrpides N."/>
            <person name="Mavromatis K."/>
            <person name="Ivanova N."/>
            <person name="Mikhailova N."/>
            <person name="Chertkov O."/>
            <person name="Detter J.C."/>
            <person name="Tapia R."/>
            <person name="Han C."/>
            <person name="Land M."/>
            <person name="Hauser L."/>
            <person name="Markowitz V."/>
            <person name="Cheng J.-F."/>
            <person name="Hugenholtz P."/>
            <person name="Woyke T."/>
            <person name="Wu D."/>
            <person name="Gronow S."/>
            <person name="Wellnitz S."/>
            <person name="Brambilla E."/>
            <person name="Klenk H.-P."/>
            <person name="Eisen J.A."/>
        </authorList>
    </citation>
    <scope>NUCLEOTIDE SEQUENCE [LARGE SCALE GENOMIC DNA]</scope>
    <source>
        <strain evidence="9">ATCC BAA-1111 / DSM 21527 / NCTC 11395 / H</strain>
    </source>
</reference>
<dbReference type="InterPro" id="IPR050930">
    <property type="entry name" value="MFS_Vesicular_Transporter"/>
</dbReference>
<gene>
    <name evidence="8" type="ordered locus">Turpa_3375</name>
</gene>
<dbReference type="GO" id="GO:0022857">
    <property type="term" value="F:transmembrane transporter activity"/>
    <property type="evidence" value="ECO:0007669"/>
    <property type="project" value="InterPro"/>
</dbReference>
<evidence type="ECO:0000259" key="7">
    <source>
        <dbReference type="PROSITE" id="PS50850"/>
    </source>
</evidence>
<dbReference type="InterPro" id="IPR011701">
    <property type="entry name" value="MFS"/>
</dbReference>
<feature type="transmembrane region" description="Helical" evidence="6">
    <location>
        <begin position="350"/>
        <end position="369"/>
    </location>
</feature>
<evidence type="ECO:0000256" key="6">
    <source>
        <dbReference type="SAM" id="Phobius"/>
    </source>
</evidence>
<feature type="transmembrane region" description="Helical" evidence="6">
    <location>
        <begin position="262"/>
        <end position="279"/>
    </location>
</feature>
<evidence type="ECO:0000256" key="3">
    <source>
        <dbReference type="ARBA" id="ARBA00022692"/>
    </source>
</evidence>
<evidence type="ECO:0000256" key="1">
    <source>
        <dbReference type="ARBA" id="ARBA00004141"/>
    </source>
</evidence>
<evidence type="ECO:0000256" key="5">
    <source>
        <dbReference type="ARBA" id="ARBA00023136"/>
    </source>
</evidence>
<evidence type="ECO:0000313" key="9">
    <source>
        <dbReference type="Proteomes" id="UP000006048"/>
    </source>
</evidence>
<feature type="transmembrane region" description="Helical" evidence="6">
    <location>
        <begin position="7"/>
        <end position="24"/>
    </location>
</feature>
<keyword evidence="4 6" id="KW-1133">Transmembrane helix</keyword>
<dbReference type="PROSITE" id="PS50850">
    <property type="entry name" value="MFS"/>
    <property type="match status" value="1"/>
</dbReference>
<feature type="transmembrane region" description="Helical" evidence="6">
    <location>
        <begin position="36"/>
        <end position="54"/>
    </location>
</feature>
<dbReference type="SUPFAM" id="SSF103473">
    <property type="entry name" value="MFS general substrate transporter"/>
    <property type="match status" value="1"/>
</dbReference>
<keyword evidence="3 6" id="KW-0812">Transmembrane</keyword>
<dbReference type="STRING" id="869212.Turpa_3375"/>
<feature type="transmembrane region" description="Helical" evidence="6">
    <location>
        <begin position="159"/>
        <end position="176"/>
    </location>
</feature>
<dbReference type="KEGG" id="tpx:Turpa_3375"/>
<feature type="transmembrane region" description="Helical" evidence="6">
    <location>
        <begin position="129"/>
        <end position="153"/>
    </location>
</feature>
<dbReference type="RefSeq" id="WP_014804509.1">
    <property type="nucleotide sequence ID" value="NC_018020.1"/>
</dbReference>
<dbReference type="InterPro" id="IPR020846">
    <property type="entry name" value="MFS_dom"/>
</dbReference>
<dbReference type="Pfam" id="PF07690">
    <property type="entry name" value="MFS_1"/>
    <property type="match status" value="1"/>
</dbReference>
<dbReference type="HOGENOM" id="CLU_721486_0_0_12"/>
<dbReference type="PANTHER" id="PTHR23506:SF23">
    <property type="entry name" value="GH10249P"/>
    <property type="match status" value="1"/>
</dbReference>
<dbReference type="Gene3D" id="1.20.1250.20">
    <property type="entry name" value="MFS general substrate transporter like domains"/>
    <property type="match status" value="2"/>
</dbReference>
<evidence type="ECO:0000256" key="2">
    <source>
        <dbReference type="ARBA" id="ARBA00022448"/>
    </source>
</evidence>
<feature type="transmembrane region" description="Helical" evidence="6">
    <location>
        <begin position="234"/>
        <end position="253"/>
    </location>
</feature>
<dbReference type="InterPro" id="IPR036259">
    <property type="entry name" value="MFS_trans_sf"/>
</dbReference>
<feature type="transmembrane region" description="Helical" evidence="6">
    <location>
        <begin position="285"/>
        <end position="303"/>
    </location>
</feature>
<feature type="transmembrane region" description="Helical" evidence="6">
    <location>
        <begin position="66"/>
        <end position="87"/>
    </location>
</feature>
<organism evidence="8 9">
    <name type="scientific">Turneriella parva (strain ATCC BAA-1111 / DSM 21527 / NCTC 11395 / H)</name>
    <name type="common">Leptospira parva</name>
    <dbReference type="NCBI Taxonomy" id="869212"/>
    <lineage>
        <taxon>Bacteria</taxon>
        <taxon>Pseudomonadati</taxon>
        <taxon>Spirochaetota</taxon>
        <taxon>Spirochaetia</taxon>
        <taxon>Leptospirales</taxon>
        <taxon>Leptospiraceae</taxon>
        <taxon>Turneriella</taxon>
    </lineage>
</organism>
<dbReference type="AlphaFoldDB" id="I4B9Q6"/>
<dbReference type="EMBL" id="CP002959">
    <property type="protein sequence ID" value="AFM14013.1"/>
    <property type="molecule type" value="Genomic_DNA"/>
</dbReference>
<dbReference type="Proteomes" id="UP000006048">
    <property type="component" value="Chromosome"/>
</dbReference>
<protein>
    <submittedName>
        <fullName evidence="8">Major facilitator superfamily MFS_1</fullName>
    </submittedName>
</protein>
<keyword evidence="9" id="KW-1185">Reference proteome</keyword>
<evidence type="ECO:0000313" key="8">
    <source>
        <dbReference type="EMBL" id="AFM14013.1"/>
    </source>
</evidence>
<dbReference type="PANTHER" id="PTHR23506">
    <property type="entry name" value="GH10249P"/>
    <property type="match status" value="1"/>
</dbReference>
<feature type="transmembrane region" description="Helical" evidence="6">
    <location>
        <begin position="93"/>
        <end position="117"/>
    </location>
</feature>
<sequence>MKLFHIHVVMTTSLFSSLIWGMMLPNLTPYFSAKGFEIISIGLLFSISVLSRVFSQYFFGALISRYGFVVAGMVNAFGIFLLSLLLIDEFEHPIKLILAGIGFGLINGIFFVTLDTIIRSVSESPAKLFSLRIVLVGIGLTVGPILNHFLLLISVESCLKLQLLVAILISIYFFFFPKSSMLLETRRTLSFSPNLRIVIIALPVFTAQIIYGALEPILPLYALNEIKDPKMAPIFFSVNFIAFIIGQGFGLILQKFLKIENIFILAFTLMGLSFCIFSLQTNPFFFYLWISLESISASILFLTGKSIIGSYFSKEEFANAYGQYAAFTDFGLFIAPVIFTYWYQHISAKYILPSIAGFVLCFLLLFGLIQFFSQQRLRAAEGE</sequence>
<proteinExistence type="predicted"/>
<keyword evidence="2" id="KW-0813">Transport</keyword>
<feature type="transmembrane region" description="Helical" evidence="6">
    <location>
        <begin position="197"/>
        <end position="214"/>
    </location>
</feature>
<feature type="domain" description="Major facilitator superfamily (MFS) profile" evidence="7">
    <location>
        <begin position="1"/>
        <end position="378"/>
    </location>
</feature>
<comment type="subcellular location">
    <subcellularLocation>
        <location evidence="1">Membrane</location>
        <topology evidence="1">Multi-pass membrane protein</topology>
    </subcellularLocation>
</comment>
<keyword evidence="5 6" id="KW-0472">Membrane</keyword>
<feature type="transmembrane region" description="Helical" evidence="6">
    <location>
        <begin position="324"/>
        <end position="344"/>
    </location>
</feature>
<name>I4B9Q6_TURPD</name>
<accession>I4B9Q6</accession>
<evidence type="ECO:0000256" key="4">
    <source>
        <dbReference type="ARBA" id="ARBA00022989"/>
    </source>
</evidence>
<dbReference type="GO" id="GO:0016020">
    <property type="term" value="C:membrane"/>
    <property type="evidence" value="ECO:0007669"/>
    <property type="project" value="UniProtKB-SubCell"/>
</dbReference>